<dbReference type="RefSeq" id="WP_345729874.1">
    <property type="nucleotide sequence ID" value="NZ_BAAAYN010000026.1"/>
</dbReference>
<sequence length="109" mass="11500">MLTDRVGGSTVGIRRRAARQHGTIRSSPAPGDWVPATGVDTSALTMTALYRYPDPIADAVNRLTPPDKTVHNGTDVLGSADRLAVELDPGRMATGPDDSWLLCTLGDAT</sequence>
<organism evidence="2 3">
    <name type="scientific">Cryptosporangium minutisporangium</name>
    <dbReference type="NCBI Taxonomy" id="113569"/>
    <lineage>
        <taxon>Bacteria</taxon>
        <taxon>Bacillati</taxon>
        <taxon>Actinomycetota</taxon>
        <taxon>Actinomycetes</taxon>
        <taxon>Cryptosporangiales</taxon>
        <taxon>Cryptosporangiaceae</taxon>
        <taxon>Cryptosporangium</taxon>
    </lineage>
</organism>
<evidence type="ECO:0000256" key="1">
    <source>
        <dbReference type="SAM" id="MobiDB-lite"/>
    </source>
</evidence>
<feature type="region of interest" description="Disordered" evidence="1">
    <location>
        <begin position="1"/>
        <end position="33"/>
    </location>
</feature>
<gene>
    <name evidence="2" type="ORF">GCM10020369_42080</name>
</gene>
<accession>A0ABP6T0C3</accession>
<evidence type="ECO:0000313" key="2">
    <source>
        <dbReference type="EMBL" id="GAA3389948.1"/>
    </source>
</evidence>
<keyword evidence="3" id="KW-1185">Reference proteome</keyword>
<dbReference type="Proteomes" id="UP001501676">
    <property type="component" value="Unassembled WGS sequence"/>
</dbReference>
<proteinExistence type="predicted"/>
<name>A0ABP6T0C3_9ACTN</name>
<protein>
    <submittedName>
        <fullName evidence="2">Uncharacterized protein</fullName>
    </submittedName>
</protein>
<reference evidence="3" key="1">
    <citation type="journal article" date="2019" name="Int. J. Syst. Evol. Microbiol.">
        <title>The Global Catalogue of Microorganisms (GCM) 10K type strain sequencing project: providing services to taxonomists for standard genome sequencing and annotation.</title>
        <authorList>
            <consortium name="The Broad Institute Genomics Platform"/>
            <consortium name="The Broad Institute Genome Sequencing Center for Infectious Disease"/>
            <person name="Wu L."/>
            <person name="Ma J."/>
        </authorList>
    </citation>
    <scope>NUCLEOTIDE SEQUENCE [LARGE SCALE GENOMIC DNA]</scope>
    <source>
        <strain evidence="3">JCM 9458</strain>
    </source>
</reference>
<comment type="caution">
    <text evidence="2">The sequence shown here is derived from an EMBL/GenBank/DDBJ whole genome shotgun (WGS) entry which is preliminary data.</text>
</comment>
<dbReference type="EMBL" id="BAAAYN010000026">
    <property type="protein sequence ID" value="GAA3389948.1"/>
    <property type="molecule type" value="Genomic_DNA"/>
</dbReference>
<evidence type="ECO:0000313" key="3">
    <source>
        <dbReference type="Proteomes" id="UP001501676"/>
    </source>
</evidence>